<keyword evidence="3" id="KW-0597">Phosphoprotein</keyword>
<keyword evidence="10" id="KW-1185">Reference proteome</keyword>
<organism evidence="9 10">
    <name type="scientific">Linum tenue</name>
    <dbReference type="NCBI Taxonomy" id="586396"/>
    <lineage>
        <taxon>Eukaryota</taxon>
        <taxon>Viridiplantae</taxon>
        <taxon>Streptophyta</taxon>
        <taxon>Embryophyta</taxon>
        <taxon>Tracheophyta</taxon>
        <taxon>Spermatophyta</taxon>
        <taxon>Magnoliopsida</taxon>
        <taxon>eudicotyledons</taxon>
        <taxon>Gunneridae</taxon>
        <taxon>Pentapetalae</taxon>
        <taxon>rosids</taxon>
        <taxon>fabids</taxon>
        <taxon>Malpighiales</taxon>
        <taxon>Linaceae</taxon>
        <taxon>Linum</taxon>
    </lineage>
</organism>
<dbReference type="Pfam" id="PF03088">
    <property type="entry name" value="Str_synth"/>
    <property type="match status" value="1"/>
</dbReference>
<evidence type="ECO:0000256" key="2">
    <source>
        <dbReference type="ARBA" id="ARBA00009191"/>
    </source>
</evidence>
<comment type="caution">
    <text evidence="9">The sequence shown here is derived from an EMBL/GenBank/DDBJ whole genome shotgun (WGS) entry which is preliminary data.</text>
</comment>
<keyword evidence="7" id="KW-0812">Transmembrane</keyword>
<keyword evidence="7" id="KW-0472">Membrane</keyword>
<feature type="domain" description="Strictosidine synthase conserved region" evidence="8">
    <location>
        <begin position="172"/>
        <end position="258"/>
    </location>
</feature>
<evidence type="ECO:0000256" key="7">
    <source>
        <dbReference type="SAM" id="Phobius"/>
    </source>
</evidence>
<dbReference type="InterPro" id="IPR011042">
    <property type="entry name" value="6-blade_b-propeller_TolB-like"/>
</dbReference>
<accession>A0AAV0JPC7</accession>
<evidence type="ECO:0000256" key="4">
    <source>
        <dbReference type="ARBA" id="ARBA00022554"/>
    </source>
</evidence>
<evidence type="ECO:0000256" key="5">
    <source>
        <dbReference type="ARBA" id="ARBA00022729"/>
    </source>
</evidence>
<dbReference type="Gene3D" id="2.120.10.30">
    <property type="entry name" value="TolB, C-terminal domain"/>
    <property type="match status" value="1"/>
</dbReference>
<sequence length="384" mass="42282">MPSQSTPPQTRRKSTAWPSSFFIYFLSPVLVATLLVYHLDSFDPVHLPLHELTQPPLKAPFTNHAILKSSELVGQGQLNAPEDILYDAVSGVFYTSCADGWIKRVTVNDSVADMAVSNLVNTGGRPLGLALDRTSNALIVADAYKGLLRVSGDGGIEVLTVEAEGVKFKLTDEVTVAEDGTIYFTDASYDYTVAESSFDILEGKPRGRLLRYDPDTKQTDVLLHDLYFANGVEISPDQQSLVFCETPMRRCRKYYIDGEKKGKVEKFADNLPGFPDNIHYDGEGHYWIAMPGGANALLDYTFKQPILRKTVAILTKHLGPLHSEKNSGVFVVDLEGKPVAHYSDPQLAMLTSGVKIGTHLYCGSIVQNHILRLDLAKHPAQPTT</sequence>
<gene>
    <name evidence="9" type="ORF">LITE_LOCUS14928</name>
</gene>
<dbReference type="InterPro" id="IPR018119">
    <property type="entry name" value="Strictosidine_synth_cons-reg"/>
</dbReference>
<evidence type="ECO:0000259" key="8">
    <source>
        <dbReference type="Pfam" id="PF03088"/>
    </source>
</evidence>
<dbReference type="PANTHER" id="PTHR10426">
    <property type="entry name" value="STRICTOSIDINE SYNTHASE-RELATED"/>
    <property type="match status" value="1"/>
</dbReference>
<evidence type="ECO:0000256" key="1">
    <source>
        <dbReference type="ARBA" id="ARBA00004116"/>
    </source>
</evidence>
<reference evidence="9" key="1">
    <citation type="submission" date="2022-08" db="EMBL/GenBank/DDBJ databases">
        <authorList>
            <person name="Gutierrez-Valencia J."/>
        </authorList>
    </citation>
    <scope>NUCLEOTIDE SEQUENCE</scope>
</reference>
<dbReference type="AlphaFoldDB" id="A0AAV0JPC7"/>
<evidence type="ECO:0000313" key="10">
    <source>
        <dbReference type="Proteomes" id="UP001154282"/>
    </source>
</evidence>
<evidence type="ECO:0000256" key="3">
    <source>
        <dbReference type="ARBA" id="ARBA00022553"/>
    </source>
</evidence>
<dbReference type="Pfam" id="PF20067">
    <property type="entry name" value="SSL_N"/>
    <property type="match status" value="1"/>
</dbReference>
<name>A0AAV0JPC7_9ROSI</name>
<keyword evidence="5" id="KW-0732">Signal</keyword>
<dbReference type="GO" id="GO:0005773">
    <property type="term" value="C:vacuole"/>
    <property type="evidence" value="ECO:0007669"/>
    <property type="project" value="UniProtKB-SubCell"/>
</dbReference>
<dbReference type="Proteomes" id="UP001154282">
    <property type="component" value="Unassembled WGS sequence"/>
</dbReference>
<comment type="similarity">
    <text evidence="2">Belongs to the strictosidine synthase family.</text>
</comment>
<evidence type="ECO:0000256" key="6">
    <source>
        <dbReference type="ARBA" id="ARBA00023180"/>
    </source>
</evidence>
<dbReference type="GO" id="GO:0012505">
    <property type="term" value="C:endomembrane system"/>
    <property type="evidence" value="ECO:0007669"/>
    <property type="project" value="TreeGrafter"/>
</dbReference>
<keyword evidence="4" id="KW-0926">Vacuole</keyword>
<keyword evidence="7" id="KW-1133">Transmembrane helix</keyword>
<dbReference type="GO" id="GO:0016787">
    <property type="term" value="F:hydrolase activity"/>
    <property type="evidence" value="ECO:0007669"/>
    <property type="project" value="TreeGrafter"/>
</dbReference>
<feature type="transmembrane region" description="Helical" evidence="7">
    <location>
        <begin position="21"/>
        <end position="39"/>
    </location>
</feature>
<dbReference type="EMBL" id="CAMGYJ010000005">
    <property type="protein sequence ID" value="CAI0410850.1"/>
    <property type="molecule type" value="Genomic_DNA"/>
</dbReference>
<keyword evidence="6" id="KW-0325">Glycoprotein</keyword>
<dbReference type="SUPFAM" id="SSF63829">
    <property type="entry name" value="Calcium-dependent phosphotriesterase"/>
    <property type="match status" value="1"/>
</dbReference>
<dbReference type="GO" id="GO:0009753">
    <property type="term" value="P:response to jasmonic acid"/>
    <property type="evidence" value="ECO:0007669"/>
    <property type="project" value="UniProtKB-ARBA"/>
</dbReference>
<protein>
    <recommendedName>
        <fullName evidence="8">Strictosidine synthase conserved region domain-containing protein</fullName>
    </recommendedName>
</protein>
<evidence type="ECO:0000313" key="9">
    <source>
        <dbReference type="EMBL" id="CAI0410850.1"/>
    </source>
</evidence>
<proteinExistence type="inferred from homology"/>
<dbReference type="FunFam" id="2.120.10.30:FF:000073">
    <property type="entry name" value="Protein STRICTOSIDINE SYNTHASE-LIKE 6"/>
    <property type="match status" value="1"/>
</dbReference>
<dbReference type="PANTHER" id="PTHR10426:SF88">
    <property type="entry name" value="ADIPOCYTE PLASMA MEMBRANE-ASSOCIATED PROTEIN HEMOMUCIN-RELATED"/>
    <property type="match status" value="1"/>
</dbReference>
<comment type="subcellular location">
    <subcellularLocation>
        <location evidence="1">Vacuole</location>
    </subcellularLocation>
</comment>